<dbReference type="AlphaFoldDB" id="A0A8H4N820"/>
<dbReference type="Proteomes" id="UP000572817">
    <property type="component" value="Unassembled WGS sequence"/>
</dbReference>
<name>A0A8H4N820_9PEZI</name>
<evidence type="ECO:0000313" key="2">
    <source>
        <dbReference type="Proteomes" id="UP000572817"/>
    </source>
</evidence>
<evidence type="ECO:0000313" key="1">
    <source>
        <dbReference type="EMBL" id="KAF4309296.1"/>
    </source>
</evidence>
<proteinExistence type="predicted"/>
<sequence>MSLDGLLFLLLSGCVLLARWGDHQARQLRAGSLLVAAVTTTNAVLRLAFLK</sequence>
<dbReference type="EMBL" id="WWBZ02000016">
    <property type="protein sequence ID" value="KAF4309296.1"/>
    <property type="molecule type" value="Genomic_DNA"/>
</dbReference>
<keyword evidence="2" id="KW-1185">Reference proteome</keyword>
<protein>
    <submittedName>
        <fullName evidence="1">Uncharacterized protein</fullName>
    </submittedName>
</protein>
<accession>A0A8H4N820</accession>
<gene>
    <name evidence="1" type="ORF">GTA08_BOTSDO03351</name>
</gene>
<comment type="caution">
    <text evidence="1">The sequence shown here is derived from an EMBL/GenBank/DDBJ whole genome shotgun (WGS) entry which is preliminary data.</text>
</comment>
<reference evidence="1" key="1">
    <citation type="submission" date="2020-04" db="EMBL/GenBank/DDBJ databases">
        <title>Genome Assembly and Annotation of Botryosphaeria dothidea sdau 11-99, a Latent Pathogen of Apple Fruit Ring Rot in China.</title>
        <authorList>
            <person name="Yu C."/>
            <person name="Diao Y."/>
            <person name="Lu Q."/>
            <person name="Zhao J."/>
            <person name="Cui S."/>
            <person name="Peng C."/>
            <person name="He B."/>
            <person name="Liu H."/>
        </authorList>
    </citation>
    <scope>NUCLEOTIDE SEQUENCE [LARGE SCALE GENOMIC DNA]</scope>
    <source>
        <strain evidence="1">Sdau11-99</strain>
    </source>
</reference>
<organism evidence="1 2">
    <name type="scientific">Botryosphaeria dothidea</name>
    <dbReference type="NCBI Taxonomy" id="55169"/>
    <lineage>
        <taxon>Eukaryota</taxon>
        <taxon>Fungi</taxon>
        <taxon>Dikarya</taxon>
        <taxon>Ascomycota</taxon>
        <taxon>Pezizomycotina</taxon>
        <taxon>Dothideomycetes</taxon>
        <taxon>Dothideomycetes incertae sedis</taxon>
        <taxon>Botryosphaeriales</taxon>
        <taxon>Botryosphaeriaceae</taxon>
        <taxon>Botryosphaeria</taxon>
    </lineage>
</organism>